<protein>
    <recommendedName>
        <fullName evidence="3">Resolvase HTH domain-containing protein</fullName>
    </recommendedName>
</protein>
<dbReference type="EMBL" id="JARWBG010000079">
    <property type="protein sequence ID" value="MDH2393694.1"/>
    <property type="molecule type" value="Genomic_DNA"/>
</dbReference>
<evidence type="ECO:0000313" key="1">
    <source>
        <dbReference type="EMBL" id="MDH2393694.1"/>
    </source>
</evidence>
<gene>
    <name evidence="1" type="ORF">QCN29_34025</name>
</gene>
<dbReference type="RefSeq" id="WP_279933020.1">
    <property type="nucleotide sequence ID" value="NZ_JARWBG010000079.1"/>
</dbReference>
<reference evidence="1 2" key="1">
    <citation type="submission" date="2023-04" db="EMBL/GenBank/DDBJ databases">
        <title>Streptomyces chengmaiensis sp. nov. isolated from the stem of mangrove plant in Hainan.</title>
        <authorList>
            <person name="Huang X."/>
            <person name="Zhou S."/>
            <person name="Chu X."/>
            <person name="Xie Y."/>
            <person name="Lin Y."/>
        </authorList>
    </citation>
    <scope>NUCLEOTIDE SEQUENCE [LARGE SCALE GENOMIC DNA]</scope>
    <source>
        <strain evidence="1 2">HNM0663</strain>
    </source>
</reference>
<accession>A0ABT6I0I9</accession>
<keyword evidence="2" id="KW-1185">Reference proteome</keyword>
<proteinExistence type="predicted"/>
<organism evidence="1 2">
    <name type="scientific">Streptomyces chengmaiensis</name>
    <dbReference type="NCBI Taxonomy" id="3040919"/>
    <lineage>
        <taxon>Bacteria</taxon>
        <taxon>Bacillati</taxon>
        <taxon>Actinomycetota</taxon>
        <taxon>Actinomycetes</taxon>
        <taxon>Kitasatosporales</taxon>
        <taxon>Streptomycetaceae</taxon>
        <taxon>Streptomyces</taxon>
    </lineage>
</organism>
<sequence length="51" mass="5764">MRLRTRLGRPVAHPADKIEYARLLKGQGASYREISIETGAPKTSLHRYLQG</sequence>
<name>A0ABT6I0I9_9ACTN</name>
<evidence type="ECO:0000313" key="2">
    <source>
        <dbReference type="Proteomes" id="UP001223144"/>
    </source>
</evidence>
<comment type="caution">
    <text evidence="1">The sequence shown here is derived from an EMBL/GenBank/DDBJ whole genome shotgun (WGS) entry which is preliminary data.</text>
</comment>
<dbReference type="Proteomes" id="UP001223144">
    <property type="component" value="Unassembled WGS sequence"/>
</dbReference>
<evidence type="ECO:0008006" key="3">
    <source>
        <dbReference type="Google" id="ProtNLM"/>
    </source>
</evidence>